<evidence type="ECO:0008006" key="8">
    <source>
        <dbReference type="Google" id="ProtNLM"/>
    </source>
</evidence>
<evidence type="ECO:0000259" key="3">
    <source>
        <dbReference type="PROSITE" id="PS50887"/>
    </source>
</evidence>
<dbReference type="AlphaFoldDB" id="A0A410VIH2"/>
<evidence type="ECO:0000313" key="4">
    <source>
        <dbReference type="EMBL" id="GGI25953.1"/>
    </source>
</evidence>
<dbReference type="SUPFAM" id="SSF141868">
    <property type="entry name" value="EAL domain-like"/>
    <property type="match status" value="1"/>
</dbReference>
<dbReference type="EMBL" id="BMHC01000007">
    <property type="protein sequence ID" value="GGI25953.1"/>
    <property type="molecule type" value="Genomic_DNA"/>
</dbReference>
<proteinExistence type="predicted"/>
<evidence type="ECO:0000313" key="5">
    <source>
        <dbReference type="EMBL" id="QOZ64707.1"/>
    </source>
</evidence>
<dbReference type="Gene3D" id="3.30.450.20">
    <property type="entry name" value="PAS domain"/>
    <property type="match status" value="1"/>
</dbReference>
<evidence type="ECO:0000256" key="1">
    <source>
        <dbReference type="ARBA" id="ARBA00051114"/>
    </source>
</evidence>
<dbReference type="Gene3D" id="3.30.70.270">
    <property type="match status" value="1"/>
</dbReference>
<evidence type="ECO:0000259" key="2">
    <source>
        <dbReference type="PROSITE" id="PS50883"/>
    </source>
</evidence>
<reference evidence="4" key="3">
    <citation type="submission" date="2022-12" db="EMBL/GenBank/DDBJ databases">
        <authorList>
            <person name="Sun Q."/>
            <person name="Zhou Y."/>
        </authorList>
    </citation>
    <scope>NUCLEOTIDE SEQUENCE</scope>
    <source>
        <strain evidence="4">CGMCC 1.15034</strain>
    </source>
</reference>
<dbReference type="PANTHER" id="PTHR44757:SF2">
    <property type="entry name" value="BIOFILM ARCHITECTURE MAINTENANCE PROTEIN MBAA"/>
    <property type="match status" value="1"/>
</dbReference>
<organism evidence="4 7">
    <name type="scientific">Bradyrhizobium guangdongense</name>
    <dbReference type="NCBI Taxonomy" id="1325090"/>
    <lineage>
        <taxon>Bacteria</taxon>
        <taxon>Pseudomonadati</taxon>
        <taxon>Pseudomonadota</taxon>
        <taxon>Alphaproteobacteria</taxon>
        <taxon>Hyphomicrobiales</taxon>
        <taxon>Nitrobacteraceae</taxon>
        <taxon>Bradyrhizobium</taxon>
    </lineage>
</organism>
<dbReference type="SMART" id="SM00267">
    <property type="entry name" value="GGDEF"/>
    <property type="match status" value="1"/>
</dbReference>
<evidence type="ECO:0000313" key="6">
    <source>
        <dbReference type="Proteomes" id="UP000593880"/>
    </source>
</evidence>
<feature type="domain" description="EAL" evidence="2">
    <location>
        <begin position="349"/>
        <end position="599"/>
    </location>
</feature>
<sequence>MAFPVNFIAAALASCMNDVRCWLTAAKPSPLESCRSGEAGPLEQLRLDNDRLRRELKRLSDFLDTSSEVVWETDDQLTITSGKEDLGLPAGQIGIKLAEALGINPLASKSWIEYLQALSNRKPFRGFEICLDGRAGDELWLEINGNPTFARGKFQGYRGTCRNVTERKLHEAQIAFLAAHDPLTRLANRRSFHELVERAVGTRGRHKRIAILCLDLDGFKSVNDTLGHGVGDALLLEVAQRLKSCAKTTDLVARLGGDEFAILRVDAADPEDASSLAERILASIGEPYFLDEHRVMIGTSIGINITACSENGTDEVIKNADVALYQAKSDGRGTYRIFQNEMNVRLQERLQLEVDLRQALQRSEFELFYQPIVNIESKQIVTFEALLRWHHPQKGTIPPTTFIPLAEETGLIVPIGDWVLQQACRDAASWPQDVRVAVNLSSVQFRRGALELSVTRALAAAGLHGSRLELEITESILLHDEEITRDILNRLRVLGVHIAIDDFGTGYSALSYLRSFPLDKIKIDRSFVQDLSRETSAAAIVRAISELGQALDMTIVAEGVETAEQLRILGDQRCTQAQGYFIAYPQPAAQLIRVIEELKAVA</sequence>
<dbReference type="Gene3D" id="3.20.20.450">
    <property type="entry name" value="EAL domain"/>
    <property type="match status" value="1"/>
</dbReference>
<dbReference type="InterPro" id="IPR052155">
    <property type="entry name" value="Biofilm_reg_signaling"/>
</dbReference>
<gene>
    <name evidence="4" type="ORF">GCM10010987_36970</name>
    <name evidence="5" type="ORF">XH86_39420</name>
</gene>
<dbReference type="Pfam" id="PF00990">
    <property type="entry name" value="GGDEF"/>
    <property type="match status" value="1"/>
</dbReference>
<comment type="catalytic activity">
    <reaction evidence="1">
        <text>3',3'-c-di-GMP + H2O = 5'-phosphoguanylyl(3'-&gt;5')guanosine + H(+)</text>
        <dbReference type="Rhea" id="RHEA:24902"/>
        <dbReference type="ChEBI" id="CHEBI:15377"/>
        <dbReference type="ChEBI" id="CHEBI:15378"/>
        <dbReference type="ChEBI" id="CHEBI:58754"/>
        <dbReference type="ChEBI" id="CHEBI:58805"/>
        <dbReference type="EC" id="3.1.4.52"/>
    </reaction>
    <physiologicalReaction direction="left-to-right" evidence="1">
        <dbReference type="Rhea" id="RHEA:24903"/>
    </physiologicalReaction>
</comment>
<evidence type="ECO:0000313" key="7">
    <source>
        <dbReference type="Proteomes" id="UP000625079"/>
    </source>
</evidence>
<keyword evidence="6" id="KW-1185">Reference proteome</keyword>
<dbReference type="InterPro" id="IPR029787">
    <property type="entry name" value="Nucleotide_cyclase"/>
</dbReference>
<dbReference type="SUPFAM" id="SSF55785">
    <property type="entry name" value="PYP-like sensor domain (PAS domain)"/>
    <property type="match status" value="1"/>
</dbReference>
<dbReference type="InterPro" id="IPR001633">
    <property type="entry name" value="EAL_dom"/>
</dbReference>
<dbReference type="PANTHER" id="PTHR44757">
    <property type="entry name" value="DIGUANYLATE CYCLASE DGCP"/>
    <property type="match status" value="1"/>
</dbReference>
<reference evidence="4" key="1">
    <citation type="journal article" date="2014" name="Int. J. Syst. Evol. Microbiol.">
        <title>Complete genome sequence of Corynebacterium casei LMG S-19264T (=DSM 44701T), isolated from a smear-ripened cheese.</title>
        <authorList>
            <consortium name="US DOE Joint Genome Institute (JGI-PGF)"/>
            <person name="Walter F."/>
            <person name="Albersmeier A."/>
            <person name="Kalinowski J."/>
            <person name="Ruckert C."/>
        </authorList>
    </citation>
    <scope>NUCLEOTIDE SEQUENCE</scope>
    <source>
        <strain evidence="4">CGMCC 1.15034</strain>
    </source>
</reference>
<dbReference type="OrthoDB" id="9814202at2"/>
<dbReference type="GO" id="GO:0071732">
    <property type="term" value="P:cellular response to nitric oxide"/>
    <property type="evidence" value="ECO:0007669"/>
    <property type="project" value="UniProtKB-ARBA"/>
</dbReference>
<keyword evidence="5" id="KW-0614">Plasmid</keyword>
<dbReference type="NCBIfam" id="TIGR00254">
    <property type="entry name" value="GGDEF"/>
    <property type="match status" value="1"/>
</dbReference>
<geneLocation type="plasmid" evidence="5 6">
    <name>unnamed</name>
</geneLocation>
<dbReference type="SUPFAM" id="SSF55073">
    <property type="entry name" value="Nucleotide cyclase"/>
    <property type="match status" value="1"/>
</dbReference>
<dbReference type="RefSeq" id="WP_128930100.1">
    <property type="nucleotide sequence ID" value="NZ_BMHC01000007.1"/>
</dbReference>
<dbReference type="InterPro" id="IPR043128">
    <property type="entry name" value="Rev_trsase/Diguanyl_cyclase"/>
</dbReference>
<feature type="domain" description="GGDEF" evidence="3">
    <location>
        <begin position="207"/>
        <end position="340"/>
    </location>
</feature>
<dbReference type="PROSITE" id="PS50887">
    <property type="entry name" value="GGDEF"/>
    <property type="match status" value="1"/>
</dbReference>
<dbReference type="CDD" id="cd01949">
    <property type="entry name" value="GGDEF"/>
    <property type="match status" value="1"/>
</dbReference>
<dbReference type="InterPro" id="IPR035965">
    <property type="entry name" value="PAS-like_dom_sf"/>
</dbReference>
<dbReference type="PROSITE" id="PS50883">
    <property type="entry name" value="EAL"/>
    <property type="match status" value="1"/>
</dbReference>
<dbReference type="FunFam" id="3.30.70.270:FF:000001">
    <property type="entry name" value="Diguanylate cyclase domain protein"/>
    <property type="match status" value="1"/>
</dbReference>
<protein>
    <recommendedName>
        <fullName evidence="8">Diguanylate cyclase</fullName>
    </recommendedName>
</protein>
<dbReference type="InterPro" id="IPR035919">
    <property type="entry name" value="EAL_sf"/>
</dbReference>
<dbReference type="FunFam" id="3.20.20.450:FF:000001">
    <property type="entry name" value="Cyclic di-GMP phosphodiesterase yahA"/>
    <property type="match status" value="1"/>
</dbReference>
<dbReference type="Proteomes" id="UP000593880">
    <property type="component" value="Plasmid unnamed"/>
</dbReference>
<dbReference type="GO" id="GO:0071111">
    <property type="term" value="F:cyclic-guanylate-specific phosphodiesterase activity"/>
    <property type="evidence" value="ECO:0007669"/>
    <property type="project" value="UniProtKB-EC"/>
</dbReference>
<dbReference type="InterPro" id="IPR000160">
    <property type="entry name" value="GGDEF_dom"/>
</dbReference>
<dbReference type="CDD" id="cd01948">
    <property type="entry name" value="EAL"/>
    <property type="match status" value="1"/>
</dbReference>
<reference evidence="5 6" key="2">
    <citation type="submission" date="2018-06" db="EMBL/GenBank/DDBJ databases">
        <title>Comparative genomics of rhizobia nodulating Arachis hypogaea in China.</title>
        <authorList>
            <person name="Li Y."/>
        </authorList>
    </citation>
    <scope>NUCLEOTIDE SEQUENCE [LARGE SCALE GENOMIC DNA]</scope>
    <source>
        <strain evidence="5 6">CCBAU 51658</strain>
        <plasmid evidence="5 6">unnamed</plasmid>
    </source>
</reference>
<dbReference type="SMART" id="SM00052">
    <property type="entry name" value="EAL"/>
    <property type="match status" value="1"/>
</dbReference>
<dbReference type="Pfam" id="PF00563">
    <property type="entry name" value="EAL"/>
    <property type="match status" value="1"/>
</dbReference>
<dbReference type="EMBL" id="CP030058">
    <property type="protein sequence ID" value="QOZ64707.1"/>
    <property type="molecule type" value="Genomic_DNA"/>
</dbReference>
<name>A0A410VIH2_9BRAD</name>
<accession>A0A410VIH2</accession>
<dbReference type="Proteomes" id="UP000625079">
    <property type="component" value="Unassembled WGS sequence"/>
</dbReference>